<dbReference type="Pfam" id="PF00034">
    <property type="entry name" value="Cytochrom_C"/>
    <property type="match status" value="2"/>
</dbReference>
<dbReference type="InterPro" id="IPR036909">
    <property type="entry name" value="Cyt_c-like_dom_sf"/>
</dbReference>
<reference evidence="11 12" key="1">
    <citation type="journal article" date="2021" name="Microbiol. Spectr.">
        <title>A Single Bacterium Capable of Oxidation and Reduction of Iron at Circumneutral pH.</title>
        <authorList>
            <person name="Kato S."/>
            <person name="Ohkuma M."/>
        </authorList>
    </citation>
    <scope>NUCLEOTIDE SEQUENCE [LARGE SCALE GENOMIC DNA]</scope>
    <source>
        <strain evidence="11 12">MIZ03</strain>
    </source>
</reference>
<evidence type="ECO:0000313" key="11">
    <source>
        <dbReference type="EMBL" id="BCO28845.1"/>
    </source>
</evidence>
<accession>A0ABM7MR84</accession>
<sequence>MFFTNCLSKMNKFLLTLSSILVAYATTVTAYAQDIHGDAAAGSKKNALCVGCHGIKGYHIGFPEVHQVPKINGQGAGYIRSALHAYKTGDRKHPSMRTIAASLSEQDMADLAAFYESTGTGATLSADIPNGSAKAQSLLTQGGCTSCHGANLSKPIDPAYPKIAGQHSDYLYVALRAYKTNDKPLIGRGHPIMGGVAKQFSNADLKVLADYVGSLPGEIQTVQRDRLK</sequence>
<evidence type="ECO:0000256" key="6">
    <source>
        <dbReference type="ARBA" id="ARBA00022982"/>
    </source>
</evidence>
<dbReference type="Gene3D" id="1.10.760.10">
    <property type="entry name" value="Cytochrome c-like domain"/>
    <property type="match status" value="2"/>
</dbReference>
<name>A0ABM7MR84_9BURK</name>
<keyword evidence="9" id="KW-0732">Signal</keyword>
<gene>
    <name evidence="11" type="ORF">MIZ03_3755</name>
</gene>
<feature type="domain" description="Cytochrome c" evidence="10">
    <location>
        <begin position="126"/>
        <end position="216"/>
    </location>
</feature>
<evidence type="ECO:0000256" key="1">
    <source>
        <dbReference type="ARBA" id="ARBA00004418"/>
    </source>
</evidence>
<keyword evidence="3 8" id="KW-0349">Heme</keyword>
<dbReference type="PROSITE" id="PS51007">
    <property type="entry name" value="CYTC"/>
    <property type="match status" value="2"/>
</dbReference>
<dbReference type="SUPFAM" id="SSF46626">
    <property type="entry name" value="Cytochrome c"/>
    <property type="match status" value="2"/>
</dbReference>
<evidence type="ECO:0000256" key="2">
    <source>
        <dbReference type="ARBA" id="ARBA00022448"/>
    </source>
</evidence>
<keyword evidence="2" id="KW-0813">Transport</keyword>
<protein>
    <submittedName>
        <fullName evidence="11">Cytochrome c4</fullName>
    </submittedName>
</protein>
<dbReference type="PANTHER" id="PTHR33751:SF9">
    <property type="entry name" value="CYTOCHROME C4"/>
    <property type="match status" value="1"/>
</dbReference>
<dbReference type="EMBL" id="AP024238">
    <property type="protein sequence ID" value="BCO28845.1"/>
    <property type="molecule type" value="Genomic_DNA"/>
</dbReference>
<dbReference type="InterPro" id="IPR024167">
    <property type="entry name" value="Cytochrome_c4-like"/>
</dbReference>
<feature type="signal peptide" evidence="9">
    <location>
        <begin position="1"/>
        <end position="32"/>
    </location>
</feature>
<feature type="domain" description="Cytochrome c" evidence="10">
    <location>
        <begin position="37"/>
        <end position="119"/>
    </location>
</feature>
<dbReference type="PANTHER" id="PTHR33751">
    <property type="entry name" value="CBB3-TYPE CYTOCHROME C OXIDASE SUBUNIT FIXP"/>
    <property type="match status" value="1"/>
</dbReference>
<keyword evidence="7 8" id="KW-0408">Iron</keyword>
<keyword evidence="5" id="KW-0574">Periplasm</keyword>
<keyword evidence="12" id="KW-1185">Reference proteome</keyword>
<evidence type="ECO:0000256" key="8">
    <source>
        <dbReference type="PROSITE-ProRule" id="PRU00433"/>
    </source>
</evidence>
<dbReference type="PIRSF" id="PIRSF000005">
    <property type="entry name" value="Cytochrome_c4"/>
    <property type="match status" value="1"/>
</dbReference>
<feature type="chain" id="PRO_5047086329" evidence="9">
    <location>
        <begin position="33"/>
        <end position="228"/>
    </location>
</feature>
<evidence type="ECO:0000256" key="7">
    <source>
        <dbReference type="ARBA" id="ARBA00023004"/>
    </source>
</evidence>
<dbReference type="Proteomes" id="UP000824366">
    <property type="component" value="Chromosome"/>
</dbReference>
<evidence type="ECO:0000256" key="3">
    <source>
        <dbReference type="ARBA" id="ARBA00022617"/>
    </source>
</evidence>
<dbReference type="InterPro" id="IPR009056">
    <property type="entry name" value="Cyt_c-like_dom"/>
</dbReference>
<keyword evidence="4 8" id="KW-0479">Metal-binding</keyword>
<organism evidence="11 12">
    <name type="scientific">Rhodoferax lithotrophicus</name>
    <dbReference type="NCBI Taxonomy" id="2798804"/>
    <lineage>
        <taxon>Bacteria</taxon>
        <taxon>Pseudomonadati</taxon>
        <taxon>Pseudomonadota</taxon>
        <taxon>Betaproteobacteria</taxon>
        <taxon>Burkholderiales</taxon>
        <taxon>Comamonadaceae</taxon>
        <taxon>Rhodoferax</taxon>
    </lineage>
</organism>
<evidence type="ECO:0000313" key="12">
    <source>
        <dbReference type="Proteomes" id="UP000824366"/>
    </source>
</evidence>
<keyword evidence="6" id="KW-0249">Electron transport</keyword>
<evidence type="ECO:0000259" key="10">
    <source>
        <dbReference type="PROSITE" id="PS51007"/>
    </source>
</evidence>
<evidence type="ECO:0000256" key="5">
    <source>
        <dbReference type="ARBA" id="ARBA00022764"/>
    </source>
</evidence>
<proteinExistence type="predicted"/>
<dbReference type="InterPro" id="IPR050597">
    <property type="entry name" value="Cytochrome_c_Oxidase_Subunit"/>
</dbReference>
<comment type="subcellular location">
    <subcellularLocation>
        <location evidence="1">Periplasm</location>
    </subcellularLocation>
</comment>
<evidence type="ECO:0000256" key="9">
    <source>
        <dbReference type="SAM" id="SignalP"/>
    </source>
</evidence>
<evidence type="ECO:0000256" key="4">
    <source>
        <dbReference type="ARBA" id="ARBA00022723"/>
    </source>
</evidence>